<dbReference type="AlphaFoldDB" id="E3FF12"/>
<reference evidence="2 3" key="1">
    <citation type="journal article" date="2011" name="Mol. Biol. Evol.">
        <title>Comparative genomic analysis of fruiting body formation in Myxococcales.</title>
        <authorList>
            <person name="Huntley S."/>
            <person name="Hamann N."/>
            <person name="Wegener-Feldbrugge S."/>
            <person name="Treuner-Lange A."/>
            <person name="Kube M."/>
            <person name="Reinhardt R."/>
            <person name="Klages S."/>
            <person name="Muller R."/>
            <person name="Ronning C.M."/>
            <person name="Nierman W.C."/>
            <person name="Sogaard-Andersen L."/>
        </authorList>
    </citation>
    <scope>NUCLEOTIDE SEQUENCE [LARGE SCALE GENOMIC DNA]</scope>
    <source>
        <strain evidence="2 3">DW4/3-1</strain>
    </source>
</reference>
<evidence type="ECO:0000313" key="3">
    <source>
        <dbReference type="Proteomes" id="UP000001351"/>
    </source>
</evidence>
<evidence type="ECO:0000256" key="1">
    <source>
        <dbReference type="SAM" id="MobiDB-lite"/>
    </source>
</evidence>
<protein>
    <submittedName>
        <fullName evidence="2">Uncharacterized protein</fullName>
    </submittedName>
</protein>
<dbReference type="HOGENOM" id="CLU_2169538_0_0_7"/>
<sequence>MFRPQVHIHHRSTSIATRRNSTQPLIRTTIGERVRRLSSPAADWTASTVLRLSSLREHGQAIPGAGVRRVGRQVTQAREIEIIPGPLPPDSARGGSGGVPAAGQDWGPIP</sequence>
<dbReference type="EMBL" id="CP002271">
    <property type="protein sequence ID" value="ADO70193.1"/>
    <property type="molecule type" value="Genomic_DNA"/>
</dbReference>
<evidence type="ECO:0000313" key="2">
    <source>
        <dbReference type="EMBL" id="ADO70193.1"/>
    </source>
</evidence>
<keyword evidence="3" id="KW-1185">Reference proteome</keyword>
<accession>E3FF12</accession>
<organism evidence="2 3">
    <name type="scientific">Stigmatella aurantiaca (strain DW4/3-1)</name>
    <dbReference type="NCBI Taxonomy" id="378806"/>
    <lineage>
        <taxon>Bacteria</taxon>
        <taxon>Pseudomonadati</taxon>
        <taxon>Myxococcota</taxon>
        <taxon>Myxococcia</taxon>
        <taxon>Myxococcales</taxon>
        <taxon>Cystobacterineae</taxon>
        <taxon>Archangiaceae</taxon>
        <taxon>Stigmatella</taxon>
    </lineage>
</organism>
<dbReference type="KEGG" id="sur:STAUR_2389"/>
<gene>
    <name evidence="2" type="ordered locus">STAUR_2389</name>
</gene>
<name>E3FF12_STIAD</name>
<dbReference type="Proteomes" id="UP000001351">
    <property type="component" value="Chromosome"/>
</dbReference>
<proteinExistence type="predicted"/>
<feature type="region of interest" description="Disordered" evidence="1">
    <location>
        <begin position="83"/>
        <end position="110"/>
    </location>
</feature>